<gene>
    <name evidence="1" type="ORF">MtrunA17_Chr6g0453101</name>
</gene>
<dbReference type="AlphaFoldDB" id="A0A396H9T4"/>
<evidence type="ECO:0000313" key="1">
    <source>
        <dbReference type="EMBL" id="RHN50039.1"/>
    </source>
</evidence>
<sequence>MLLVPLVPNFGFGILRLETEDSRNWMDIKFEYTKREGKTIIDLHNWESEGFSISREYGHGQGFEGSVKISRIRKCALRGMQL</sequence>
<dbReference type="Gramene" id="rna34287">
    <property type="protein sequence ID" value="RHN50039.1"/>
    <property type="gene ID" value="gene34287"/>
</dbReference>
<dbReference type="EMBL" id="PSQE01000006">
    <property type="protein sequence ID" value="RHN50039.1"/>
    <property type="molecule type" value="Genomic_DNA"/>
</dbReference>
<name>A0A396H9T4_MEDTR</name>
<proteinExistence type="predicted"/>
<protein>
    <submittedName>
        <fullName evidence="1">Uncharacterized protein</fullName>
    </submittedName>
</protein>
<organism evidence="1">
    <name type="scientific">Medicago truncatula</name>
    <name type="common">Barrel medic</name>
    <name type="synonym">Medicago tribuloides</name>
    <dbReference type="NCBI Taxonomy" id="3880"/>
    <lineage>
        <taxon>Eukaryota</taxon>
        <taxon>Viridiplantae</taxon>
        <taxon>Streptophyta</taxon>
        <taxon>Embryophyta</taxon>
        <taxon>Tracheophyta</taxon>
        <taxon>Spermatophyta</taxon>
        <taxon>Magnoliopsida</taxon>
        <taxon>eudicotyledons</taxon>
        <taxon>Gunneridae</taxon>
        <taxon>Pentapetalae</taxon>
        <taxon>rosids</taxon>
        <taxon>fabids</taxon>
        <taxon>Fabales</taxon>
        <taxon>Fabaceae</taxon>
        <taxon>Papilionoideae</taxon>
        <taxon>50 kb inversion clade</taxon>
        <taxon>NPAAA clade</taxon>
        <taxon>Hologalegina</taxon>
        <taxon>IRL clade</taxon>
        <taxon>Trifolieae</taxon>
        <taxon>Medicago</taxon>
    </lineage>
</organism>
<dbReference type="Proteomes" id="UP000265566">
    <property type="component" value="Chromosome 6"/>
</dbReference>
<reference evidence="1" key="1">
    <citation type="journal article" date="2018" name="Nat. Plants">
        <title>Whole-genome landscape of Medicago truncatula symbiotic genes.</title>
        <authorList>
            <person name="Pecrix Y."/>
            <person name="Gamas P."/>
            <person name="Carrere S."/>
        </authorList>
    </citation>
    <scope>NUCLEOTIDE SEQUENCE</scope>
    <source>
        <tissue evidence="1">Leaves</tissue>
    </source>
</reference>
<accession>A0A396H9T4</accession>
<comment type="caution">
    <text evidence="1">The sequence shown here is derived from an EMBL/GenBank/DDBJ whole genome shotgun (WGS) entry which is preliminary data.</text>
</comment>